<dbReference type="InterPro" id="IPR000330">
    <property type="entry name" value="SNF2_N"/>
</dbReference>
<dbReference type="PROSITE" id="PS51194">
    <property type="entry name" value="HELICASE_CTER"/>
    <property type="match status" value="1"/>
</dbReference>
<dbReference type="PANTHER" id="PTHR10799">
    <property type="entry name" value="SNF2/RAD54 HELICASE FAMILY"/>
    <property type="match status" value="1"/>
</dbReference>
<dbReference type="PROSITE" id="PS51192">
    <property type="entry name" value="HELICASE_ATP_BIND_1"/>
    <property type="match status" value="1"/>
</dbReference>
<evidence type="ECO:0000259" key="2">
    <source>
        <dbReference type="PROSITE" id="PS51194"/>
    </source>
</evidence>
<dbReference type="Pfam" id="PF00176">
    <property type="entry name" value="SNF2-rel_dom"/>
    <property type="match status" value="1"/>
</dbReference>
<accession>A0A8S5R4U8</accession>
<dbReference type="InterPro" id="IPR038718">
    <property type="entry name" value="SNF2-like_sf"/>
</dbReference>
<evidence type="ECO:0000313" key="3">
    <source>
        <dbReference type="EMBL" id="DAE25996.1"/>
    </source>
</evidence>
<organism evidence="3">
    <name type="scientific">Siphoviridae sp. ctyjS2</name>
    <dbReference type="NCBI Taxonomy" id="2827284"/>
    <lineage>
        <taxon>Viruses</taxon>
        <taxon>Duplodnaviria</taxon>
        <taxon>Heunggongvirae</taxon>
        <taxon>Uroviricota</taxon>
        <taxon>Caudoviricetes</taxon>
    </lineage>
</organism>
<dbReference type="InterPro" id="IPR027417">
    <property type="entry name" value="P-loop_NTPase"/>
</dbReference>
<dbReference type="SMART" id="SM00487">
    <property type="entry name" value="DEXDc"/>
    <property type="match status" value="1"/>
</dbReference>
<dbReference type="Pfam" id="PF00271">
    <property type="entry name" value="Helicase_C"/>
    <property type="match status" value="1"/>
</dbReference>
<evidence type="ECO:0000259" key="1">
    <source>
        <dbReference type="PROSITE" id="PS51192"/>
    </source>
</evidence>
<dbReference type="InterPro" id="IPR001650">
    <property type="entry name" value="Helicase_C-like"/>
</dbReference>
<dbReference type="Gene3D" id="3.40.50.10810">
    <property type="entry name" value="Tandem AAA-ATPase domain"/>
    <property type="match status" value="1"/>
</dbReference>
<name>A0A8S5R4U8_9CAUD</name>
<dbReference type="CDD" id="cd18013">
    <property type="entry name" value="DEXQc_bact_SNF2"/>
    <property type="match status" value="1"/>
</dbReference>
<feature type="domain" description="Helicase C-terminal" evidence="2">
    <location>
        <begin position="310"/>
        <end position="458"/>
    </location>
</feature>
<sequence>MLNESNLHEYQHTAVQHIIEHPYGALLMEMGLGKSISTLTAIKKLMDEYLEVSKVLVIAPKRVAESTWSDEIAKWEHLKGLTVSKILGTEKQRKVALKASADIYVINRENVVWLVSHLQGYWPFDMVVIDELSSFKSSKSARFRALRLVRPKTNRVLGLTGTPAPNGLIDLWSQLYLLDLGERLGKTITSYRSKYFRPGRSNGQIVFDYKLNSGSEEAIYKQISDICIGMKAEDYLQLPERIDRTVEVHLSENMMNQYLEFEKEQVLALENEDGDISAVNAAALSNKLLQFANGAIYDSDRNVHDLHSEKLEALEEIVESANGQPVLVFFSFRHDVSRILRKLRIYHPKEIGGPEDIKAWNEGGIPVLLAHPAGAGHGLNLQAGGHIVVWFGLPWSSELYLQANARLYRQGQNKPVIIHHLIAKGTMDEDVMKALAGKIDKQEALMQAVKARIQRWRK</sequence>
<dbReference type="GO" id="GO:0005524">
    <property type="term" value="F:ATP binding"/>
    <property type="evidence" value="ECO:0007669"/>
    <property type="project" value="InterPro"/>
</dbReference>
<dbReference type="EMBL" id="BK015806">
    <property type="protein sequence ID" value="DAE25996.1"/>
    <property type="molecule type" value="Genomic_DNA"/>
</dbReference>
<feature type="domain" description="Helicase ATP-binding" evidence="1">
    <location>
        <begin position="15"/>
        <end position="181"/>
    </location>
</feature>
<dbReference type="InterPro" id="IPR014001">
    <property type="entry name" value="Helicase_ATP-bd"/>
</dbReference>
<protein>
    <submittedName>
        <fullName evidence="3">Chromatin remodeling complex ATPase</fullName>
    </submittedName>
</protein>
<reference evidence="3" key="1">
    <citation type="journal article" date="2021" name="Proc. Natl. Acad. Sci. U.S.A.">
        <title>A Catalog of Tens of Thousands of Viruses from Human Metagenomes Reveals Hidden Associations with Chronic Diseases.</title>
        <authorList>
            <person name="Tisza M.J."/>
            <person name="Buck C.B."/>
        </authorList>
    </citation>
    <scope>NUCLEOTIDE SEQUENCE</scope>
    <source>
        <strain evidence="3">CtyjS2</strain>
    </source>
</reference>
<proteinExistence type="predicted"/>
<dbReference type="SUPFAM" id="SSF52540">
    <property type="entry name" value="P-loop containing nucleoside triphosphate hydrolases"/>
    <property type="match status" value="2"/>
</dbReference>
<dbReference type="Gene3D" id="3.40.50.300">
    <property type="entry name" value="P-loop containing nucleotide triphosphate hydrolases"/>
    <property type="match status" value="1"/>
</dbReference>